<comment type="caution">
    <text evidence="1">The sequence shown here is derived from an EMBL/GenBank/DDBJ whole genome shotgun (WGS) entry which is preliminary data.</text>
</comment>
<proteinExistence type="predicted"/>
<protein>
    <submittedName>
        <fullName evidence="1">Uncharacterized protein</fullName>
    </submittedName>
</protein>
<dbReference type="Proteomes" id="UP000061348">
    <property type="component" value="Unassembled WGS sequence"/>
</dbReference>
<reference evidence="1 2" key="1">
    <citation type="submission" date="2015-05" db="EMBL/GenBank/DDBJ databases">
        <title>A genomic and transcriptomic approach to investigate the blue pigment phenotype in Pseudomonas fluorescens.</title>
        <authorList>
            <person name="Andreani N.A."/>
            <person name="Cardazzo B."/>
        </authorList>
    </citation>
    <scope>NUCLEOTIDE SEQUENCE [LARGE SCALE GENOMIC DNA]</scope>
    <source>
        <strain evidence="1 2">Ps_22</strain>
    </source>
</reference>
<sequence length="60" mass="6476">MGFLAVGGIAVLLQGKQRHHETWGTKAALRTVALDHGLLHAVQLALVLEVFDADQLFAVQ</sequence>
<gene>
    <name evidence="1" type="ORF">PFLmoz3_02338</name>
</gene>
<dbReference type="EMBL" id="LCYA01000058">
    <property type="protein sequence ID" value="KWV87954.1"/>
    <property type="molecule type" value="Genomic_DNA"/>
</dbReference>
<name>A0A125QIK6_PSEFL</name>
<evidence type="ECO:0000313" key="1">
    <source>
        <dbReference type="EMBL" id="KWV87954.1"/>
    </source>
</evidence>
<dbReference type="PATRIC" id="fig|294.194.peg.2584"/>
<organism evidence="1 2">
    <name type="scientific">Pseudomonas fluorescens</name>
    <dbReference type="NCBI Taxonomy" id="294"/>
    <lineage>
        <taxon>Bacteria</taxon>
        <taxon>Pseudomonadati</taxon>
        <taxon>Pseudomonadota</taxon>
        <taxon>Gammaproteobacteria</taxon>
        <taxon>Pseudomonadales</taxon>
        <taxon>Pseudomonadaceae</taxon>
        <taxon>Pseudomonas</taxon>
    </lineage>
</organism>
<accession>A0A125QIK6</accession>
<evidence type="ECO:0000313" key="2">
    <source>
        <dbReference type="Proteomes" id="UP000061348"/>
    </source>
</evidence>
<dbReference type="AlphaFoldDB" id="A0A125QIK6"/>